<dbReference type="HOGENOM" id="CLU_154536_1_0_11"/>
<keyword evidence="4" id="KW-1185">Reference proteome</keyword>
<feature type="transmembrane region" description="Helical" evidence="1">
    <location>
        <begin position="27"/>
        <end position="46"/>
    </location>
</feature>
<evidence type="ECO:0000256" key="1">
    <source>
        <dbReference type="SAM" id="Phobius"/>
    </source>
</evidence>
<keyword evidence="1" id="KW-0812">Transmembrane</keyword>
<dbReference type="EMBL" id="HG964446">
    <property type="protein sequence ID" value="CDO85712.1"/>
    <property type="molecule type" value="Genomic_DNA"/>
</dbReference>
<accession>A0A024JQV8</accession>
<reference evidence="3 4" key="3">
    <citation type="submission" date="2016-01" db="EMBL/GenBank/DDBJ databases">
        <title>The new phylogeny of the genus Mycobacterium.</title>
        <authorList>
            <person name="Tarcisio F."/>
            <person name="Conor M."/>
            <person name="Antonella G."/>
            <person name="Elisabetta G."/>
            <person name="Giulia F.S."/>
            <person name="Sara T."/>
            <person name="Anna F."/>
            <person name="Clotilde B."/>
            <person name="Roberto B."/>
            <person name="Veronica D.S."/>
            <person name="Fabio R."/>
            <person name="Monica P."/>
            <person name="Olivier J."/>
            <person name="Enrico T."/>
            <person name="Nicola S."/>
        </authorList>
    </citation>
    <scope>NUCLEOTIDE SEQUENCE [LARGE SCALE GENOMIC DNA]</scope>
    <source>
        <strain evidence="3 4">DSM 44626</strain>
    </source>
</reference>
<evidence type="ECO:0000313" key="3">
    <source>
        <dbReference type="EMBL" id="ORX05393.1"/>
    </source>
</evidence>
<dbReference type="OrthoDB" id="4741344at2"/>
<dbReference type="AlphaFoldDB" id="A0A024JQV8"/>
<evidence type="ECO:0000313" key="4">
    <source>
        <dbReference type="Proteomes" id="UP000193710"/>
    </source>
</evidence>
<dbReference type="EMBL" id="LQPY01000014">
    <property type="protein sequence ID" value="ORX05393.1"/>
    <property type="molecule type" value="Genomic_DNA"/>
</dbReference>
<evidence type="ECO:0000313" key="2">
    <source>
        <dbReference type="EMBL" id="CDO85712.1"/>
    </source>
</evidence>
<proteinExistence type="predicted"/>
<dbReference type="Proteomes" id="UP000193710">
    <property type="component" value="Unassembled WGS sequence"/>
</dbReference>
<reference evidence="2" key="2">
    <citation type="submission" date="2014-04" db="EMBL/GenBank/DDBJ databases">
        <authorList>
            <person name="Xu Y.W."/>
            <person name="Yang Q."/>
        </authorList>
    </citation>
    <scope>NUCLEOTIDE SEQUENCE</scope>
    <source>
        <strain evidence="2">DSM 44626</strain>
    </source>
</reference>
<dbReference type="Proteomes" id="UP000028880">
    <property type="component" value="Unassembled WGS sequence"/>
</dbReference>
<protein>
    <submittedName>
        <fullName evidence="2">UsfY protein</fullName>
    </submittedName>
</protein>
<keyword evidence="1" id="KW-1133">Transmembrane helix</keyword>
<feature type="transmembrane region" description="Helical" evidence="1">
    <location>
        <begin position="52"/>
        <end position="73"/>
    </location>
</feature>
<sequence>MNYPVDHARTTRQHAGETLKNTANIPGLIAVVVGVVALGVGVYELAAGDVRIGLVAAILAAGSGVAGLGWLNFAHRRVRQAELQLVAMGSKAPAPPPSS</sequence>
<keyword evidence="1" id="KW-0472">Membrane</keyword>
<name>A0A024JQV8_9MYCO</name>
<gene>
    <name evidence="3" type="ORF">AWC29_11115</name>
    <name evidence="2" type="ORF">BN973_00043</name>
</gene>
<dbReference type="RefSeq" id="WP_036465170.1">
    <property type="nucleotide sequence ID" value="NZ_HG964446.1"/>
</dbReference>
<organism evidence="2">
    <name type="scientific">Mycobacterium triplex</name>
    <dbReference type="NCBI Taxonomy" id="47839"/>
    <lineage>
        <taxon>Bacteria</taxon>
        <taxon>Bacillati</taxon>
        <taxon>Actinomycetota</taxon>
        <taxon>Actinomycetes</taxon>
        <taxon>Mycobacteriales</taxon>
        <taxon>Mycobacteriaceae</taxon>
        <taxon>Mycobacterium</taxon>
        <taxon>Mycobacterium simiae complex</taxon>
    </lineage>
</organism>
<dbReference type="STRING" id="47839.BN973_00043"/>
<dbReference type="eggNOG" id="ENOG5031ETQ">
    <property type="taxonomic scope" value="Bacteria"/>
</dbReference>
<reference evidence="2" key="1">
    <citation type="journal article" date="2014" name="Genome Announc.">
        <title>Draft Genome Sequence of Mycobacterium triplex DSM 44626.</title>
        <authorList>
            <person name="Sassi M."/>
            <person name="Croce O."/>
            <person name="Robert C."/>
            <person name="Raoult D."/>
            <person name="Drancourt M."/>
        </authorList>
    </citation>
    <scope>NUCLEOTIDE SEQUENCE [LARGE SCALE GENOMIC DNA]</scope>
    <source>
        <strain evidence="2">DSM 44626</strain>
    </source>
</reference>